<comment type="caution">
    <text evidence="3">The sequence shown here is derived from an EMBL/GenBank/DDBJ whole genome shotgun (WGS) entry which is preliminary data.</text>
</comment>
<feature type="transmembrane region" description="Helical" evidence="2">
    <location>
        <begin position="380"/>
        <end position="397"/>
    </location>
</feature>
<keyword evidence="2" id="KW-1133">Transmembrane helix</keyword>
<feature type="transmembrane region" description="Helical" evidence="2">
    <location>
        <begin position="308"/>
        <end position="333"/>
    </location>
</feature>
<keyword evidence="4" id="KW-1185">Reference proteome</keyword>
<feature type="region of interest" description="Disordered" evidence="1">
    <location>
        <begin position="1"/>
        <end position="38"/>
    </location>
</feature>
<organism evidence="3 4">
    <name type="scientific">Carpediemonas membranifera</name>
    <dbReference type="NCBI Taxonomy" id="201153"/>
    <lineage>
        <taxon>Eukaryota</taxon>
        <taxon>Metamonada</taxon>
        <taxon>Carpediemonas-like organisms</taxon>
        <taxon>Carpediemonas</taxon>
    </lineage>
</organism>
<feature type="transmembrane region" description="Helical" evidence="2">
    <location>
        <begin position="233"/>
        <end position="255"/>
    </location>
</feature>
<feature type="transmembrane region" description="Helical" evidence="2">
    <location>
        <begin position="267"/>
        <end position="288"/>
    </location>
</feature>
<feature type="transmembrane region" description="Helical" evidence="2">
    <location>
        <begin position="165"/>
        <end position="186"/>
    </location>
</feature>
<proteinExistence type="predicted"/>
<gene>
    <name evidence="3" type="ORF">J8273_7230</name>
</gene>
<reference evidence="3" key="1">
    <citation type="submission" date="2021-05" db="EMBL/GenBank/DDBJ databases">
        <title>A free-living protist that lacks canonical eukaryotic 1 DNA replication and segregation systems.</title>
        <authorList>
            <person name="Salas-Leiva D.E."/>
            <person name="Tromer E.C."/>
            <person name="Curtis B.A."/>
            <person name="Jerlstrom-Hultqvist J."/>
            <person name="Kolisko M."/>
            <person name="Yi Z."/>
            <person name="Salas-Leiva J.S."/>
            <person name="Gallot-Lavallee L."/>
            <person name="Kops G.J.P.L."/>
            <person name="Archibald J.M."/>
            <person name="Simpson A.G.B."/>
            <person name="Roger A.J."/>
        </authorList>
    </citation>
    <scope>NUCLEOTIDE SEQUENCE</scope>
    <source>
        <strain evidence="3">BICM</strain>
    </source>
</reference>
<feature type="transmembrane region" description="Helical" evidence="2">
    <location>
        <begin position="89"/>
        <end position="113"/>
    </location>
</feature>
<sequence>MNPSSSDAPSVTPSYYSPPYDDTQSSSEPRSEPQLLRRTLRRHLPRLPRLRTPRLVPRNPHPTLVLVQGPSLEASTEPNPPKLIFAGRAVLLSAPLFLVVGTLWEALVFYLYIPLGSTGTTLYEVWYGNALGYYSVFSLFQLNYFSWGMGHDRPFSQWGLALLGLGRHGISWFLGFSATAVVELALDVAGVPAEFKAGFHFSLMYSIYAFSSLSPTYFDGRLDGWISFPPLRLLLWVPGIILGVVVLWWLVPLGFRLSMEGYDMDRFNAAQALCQWWLAVGLFVGLHLNDLITDAKALGDVDPGMSVLSLGIFKLSMALGLGTVFCCLTYLALLRAFPAATPSEAWIYTLAVGSFFLYPNIQISTYSYNYAAVDSPMFRLAMRLTSVIVGAALFFSLQSALMSTGIFNPDFDPIYLRMPVTTQLNFTIGNIGLTHFGFSGGYGFFYQPAAPEHLTHLVRTHHRVDVEPGSPWRRPADLQSPQSV</sequence>
<keyword evidence="2" id="KW-0812">Transmembrane</keyword>
<dbReference type="AlphaFoldDB" id="A0A8J6B6E4"/>
<dbReference type="EMBL" id="JAHDYR010000062">
    <property type="protein sequence ID" value="KAG9390957.1"/>
    <property type="molecule type" value="Genomic_DNA"/>
</dbReference>
<feature type="transmembrane region" description="Helical" evidence="2">
    <location>
        <begin position="125"/>
        <end position="145"/>
    </location>
</feature>
<feature type="transmembrane region" description="Helical" evidence="2">
    <location>
        <begin position="345"/>
        <end position="368"/>
    </location>
</feature>
<evidence type="ECO:0000313" key="3">
    <source>
        <dbReference type="EMBL" id="KAG9390957.1"/>
    </source>
</evidence>
<protein>
    <submittedName>
        <fullName evidence="3">Uncharacterized protein</fullName>
    </submittedName>
</protein>
<keyword evidence="2" id="KW-0472">Membrane</keyword>
<name>A0A8J6B6E4_9EUKA</name>
<accession>A0A8J6B6E4</accession>
<feature type="transmembrane region" description="Helical" evidence="2">
    <location>
        <begin position="198"/>
        <end position="218"/>
    </location>
</feature>
<evidence type="ECO:0000313" key="4">
    <source>
        <dbReference type="Proteomes" id="UP000717585"/>
    </source>
</evidence>
<dbReference type="Proteomes" id="UP000717585">
    <property type="component" value="Unassembled WGS sequence"/>
</dbReference>
<feature type="compositionally biased region" description="Low complexity" evidence="1">
    <location>
        <begin position="9"/>
        <end position="27"/>
    </location>
</feature>
<evidence type="ECO:0000256" key="2">
    <source>
        <dbReference type="SAM" id="Phobius"/>
    </source>
</evidence>
<evidence type="ECO:0000256" key="1">
    <source>
        <dbReference type="SAM" id="MobiDB-lite"/>
    </source>
</evidence>